<dbReference type="SUPFAM" id="SSF48613">
    <property type="entry name" value="Heme oxygenase-like"/>
    <property type="match status" value="1"/>
</dbReference>
<dbReference type="EMBL" id="LN835308">
    <property type="protein sequence ID" value="CRH03931.1"/>
    <property type="molecule type" value="Genomic_DNA"/>
</dbReference>
<dbReference type="VEuPathDB" id="PlasmoDB:PRELSG_1329900"/>
<evidence type="ECO:0000313" key="1">
    <source>
        <dbReference type="EMBL" id="CRH03931.1"/>
    </source>
</evidence>
<dbReference type="PANTHER" id="PTHR43198">
    <property type="entry name" value="BIFUNCTIONAL TH2 PROTEIN"/>
    <property type="match status" value="1"/>
</dbReference>
<proteinExistence type="predicted"/>
<evidence type="ECO:0000313" key="2">
    <source>
        <dbReference type="Proteomes" id="UP000220158"/>
    </source>
</evidence>
<gene>
    <name evidence="1" type="ORF">PRELSG_1329900</name>
</gene>
<dbReference type="InterPro" id="IPR050967">
    <property type="entry name" value="Thiamine_Salvage_TenA"/>
</dbReference>
<dbReference type="AlphaFoldDB" id="A0A1J1HDF9"/>
<dbReference type="PANTHER" id="PTHR43198:SF2">
    <property type="entry name" value="SI:CH1073-67J19.1-RELATED"/>
    <property type="match status" value="1"/>
</dbReference>
<dbReference type="GO" id="GO:0005829">
    <property type="term" value="C:cytosol"/>
    <property type="evidence" value="ECO:0007669"/>
    <property type="project" value="TreeGrafter"/>
</dbReference>
<dbReference type="OMA" id="ICLYTIR"/>
<keyword evidence="2" id="KW-1185">Reference proteome</keyword>
<reference evidence="1 2" key="1">
    <citation type="submission" date="2015-04" db="EMBL/GenBank/DDBJ databases">
        <authorList>
            <consortium name="Pathogen Informatics"/>
        </authorList>
    </citation>
    <scope>NUCLEOTIDE SEQUENCE [LARGE SCALE GENOMIC DNA]</scope>
    <source>
        <strain evidence="1 2">SGS1</strain>
    </source>
</reference>
<dbReference type="Proteomes" id="UP000220158">
    <property type="component" value="Chromosome 13"/>
</dbReference>
<dbReference type="GeneID" id="39738232"/>
<accession>A0A1J1HDF9</accession>
<protein>
    <submittedName>
        <fullName evidence="1">Uncharacterized protein</fullName>
    </submittedName>
</protein>
<dbReference type="Gene3D" id="1.20.910.10">
    <property type="entry name" value="Heme oxygenase-like"/>
    <property type="match status" value="1"/>
</dbReference>
<dbReference type="KEGG" id="prel:PRELSG_1329900"/>
<dbReference type="RefSeq" id="XP_028535937.1">
    <property type="nucleotide sequence ID" value="XM_028678830.1"/>
</dbReference>
<sequence length="935" mass="112928">MKDIKLLIEKLRITREKEFEKDVKILLDMKKHIDLLHSGNNDIENSLKNFNNSIRYVEKIYSELKKKTIFQHSYYNNVINNYKKSSYYNTVMNYNTINDRNENLVNFFHMYLIRKYCEKSFYACLHNKFTRSITYNYLEKKDFHKYIDSDLYFLYSYIQTFSYVLLKNENLNMHLMKLCSEMISRIYEELILLRKKAKYRNVQLYNEENYIPHNSLIKYVYFIVEFLSKNKNYNYLNILYGVYSCIYVFSNVYYTCSLSFNNLKVENYIDKKKNDNKNDDEDNFILYYKYINEYSGCDFMKLNEMLLYFISKEKLKSNFGFNDILKDFNIVKYTTILERLFFTEIFVKNNNDLIDNEKFKFIKINIFKKICSIFDSSPLYFEFPLANENFCYNYIDEKERNISGSSNLKKISKNENKEKCLSNNELHHYFFEKAKFNIDNVFFEKYLNNTIKGNVHNIENKGSTCDTVTNNNINDNTINNNRVNDWKAEKEYFLKLFNDNYLDKKHYLECINEFYYIGIDFDKTIVKKDSYSFFFKLLKKYYNYNKKEEINLTQDDIYFFDNITIEQLKNKKEFPPEERIYHLHKISQWFTLKEEMFLSKLKEKNDISEVYSDSYYYFLKLIDDYNMKYSILLSYYDIFNGVNVDIINKAINEAYEELELNDYFLEVFLNLIRFKQKNAENFYFDIITLNLKKELCLIPLNNILTKLDNLSYEKKLDNINNANNAYEEHYNSKNYEKSCNQLNNNNKVSNYYNSFKKYFNIYYSKSQMYDKEKRKYTGEFKHNQLKIKYNKYTQMNKVENVSLISVFDKTLIKNKVCSLLTKVNHKLSCFIGDSLLDIDAMLSADIPILIGNSKIVTMFCEKHNILIKPLVLAGAKIELLKLKNKHNSCISMKEKFMSITKEREKQINEMYDENHKIIYSTESWLEIGIFLFGNI</sequence>
<organism evidence="1 2">
    <name type="scientific">Plasmodium relictum</name>
    <dbReference type="NCBI Taxonomy" id="85471"/>
    <lineage>
        <taxon>Eukaryota</taxon>
        <taxon>Sar</taxon>
        <taxon>Alveolata</taxon>
        <taxon>Apicomplexa</taxon>
        <taxon>Aconoidasida</taxon>
        <taxon>Haemosporida</taxon>
        <taxon>Plasmodiidae</taxon>
        <taxon>Plasmodium</taxon>
        <taxon>Plasmodium (Haemamoeba)</taxon>
    </lineage>
</organism>
<name>A0A1J1HDF9_PLARL</name>
<dbReference type="OrthoDB" id="10255128at2759"/>
<dbReference type="InterPro" id="IPR016084">
    <property type="entry name" value="Haem_Oase-like_multi-hlx"/>
</dbReference>